<feature type="compositionally biased region" description="Polar residues" evidence="7">
    <location>
        <begin position="35"/>
        <end position="59"/>
    </location>
</feature>
<evidence type="ECO:0000256" key="1">
    <source>
        <dbReference type="ARBA" id="ARBA00001913"/>
    </source>
</evidence>
<dbReference type="Gene3D" id="3.40.720.10">
    <property type="entry name" value="Alkaline Phosphatase, subunit A"/>
    <property type="match status" value="1"/>
</dbReference>
<evidence type="ECO:0000313" key="10">
    <source>
        <dbReference type="EMBL" id="GFO10604.1"/>
    </source>
</evidence>
<dbReference type="InterPro" id="IPR000917">
    <property type="entry name" value="Sulfatase_N"/>
</dbReference>
<dbReference type="InterPro" id="IPR024607">
    <property type="entry name" value="Sulfatase_CS"/>
</dbReference>
<dbReference type="GO" id="GO:0008484">
    <property type="term" value="F:sulfuric ester hydrolase activity"/>
    <property type="evidence" value="ECO:0007669"/>
    <property type="project" value="InterPro"/>
</dbReference>
<dbReference type="InterPro" id="IPR047115">
    <property type="entry name" value="ARSB"/>
</dbReference>
<evidence type="ECO:0000256" key="2">
    <source>
        <dbReference type="ARBA" id="ARBA00008779"/>
    </source>
</evidence>
<evidence type="ECO:0000256" key="3">
    <source>
        <dbReference type="ARBA" id="ARBA00022723"/>
    </source>
</evidence>
<dbReference type="Gene3D" id="3.30.1120.10">
    <property type="match status" value="1"/>
</dbReference>
<evidence type="ECO:0000256" key="7">
    <source>
        <dbReference type="SAM" id="MobiDB-lite"/>
    </source>
</evidence>
<reference evidence="10 11" key="1">
    <citation type="journal article" date="2021" name="Elife">
        <title>Chloroplast acquisition without the gene transfer in kleptoplastic sea slugs, Plakobranchus ocellatus.</title>
        <authorList>
            <person name="Maeda T."/>
            <person name="Takahashi S."/>
            <person name="Yoshida T."/>
            <person name="Shimamura S."/>
            <person name="Takaki Y."/>
            <person name="Nagai Y."/>
            <person name="Toyoda A."/>
            <person name="Suzuki Y."/>
            <person name="Arimoto A."/>
            <person name="Ishii H."/>
            <person name="Satoh N."/>
            <person name="Nishiyama T."/>
            <person name="Hasebe M."/>
            <person name="Maruyama T."/>
            <person name="Minagawa J."/>
            <person name="Obokata J."/>
            <person name="Shigenobu S."/>
        </authorList>
    </citation>
    <scope>NUCLEOTIDE SEQUENCE [LARGE SCALE GENOMIC DNA]</scope>
</reference>
<feature type="region of interest" description="Disordered" evidence="7">
    <location>
        <begin position="28"/>
        <end position="105"/>
    </location>
</feature>
<keyword evidence="8" id="KW-0732">Signal</keyword>
<dbReference type="InterPro" id="IPR017850">
    <property type="entry name" value="Alkaline_phosphatase_core_sf"/>
</dbReference>
<dbReference type="Proteomes" id="UP000735302">
    <property type="component" value="Unassembled WGS sequence"/>
</dbReference>
<protein>
    <submittedName>
        <fullName evidence="10">Arylsulfatase b</fullName>
    </submittedName>
</protein>
<proteinExistence type="inferred from homology"/>
<evidence type="ECO:0000256" key="8">
    <source>
        <dbReference type="SAM" id="SignalP"/>
    </source>
</evidence>
<keyword evidence="6" id="KW-0325">Glycoprotein</keyword>
<dbReference type="PANTHER" id="PTHR10342">
    <property type="entry name" value="ARYLSULFATASE"/>
    <property type="match status" value="1"/>
</dbReference>
<evidence type="ECO:0000256" key="5">
    <source>
        <dbReference type="ARBA" id="ARBA00022837"/>
    </source>
</evidence>
<feature type="chain" id="PRO_5043741449" evidence="8">
    <location>
        <begin position="21"/>
        <end position="579"/>
    </location>
</feature>
<comment type="cofactor">
    <cofactor evidence="1">
        <name>Ca(2+)</name>
        <dbReference type="ChEBI" id="CHEBI:29108"/>
    </cofactor>
</comment>
<evidence type="ECO:0000256" key="4">
    <source>
        <dbReference type="ARBA" id="ARBA00022801"/>
    </source>
</evidence>
<dbReference type="PROSITE" id="PS00149">
    <property type="entry name" value="SULFATASE_2"/>
    <property type="match status" value="1"/>
</dbReference>
<comment type="caution">
    <text evidence="10">The sequence shown here is derived from an EMBL/GenBank/DDBJ whole genome shotgun (WGS) entry which is preliminary data.</text>
</comment>
<name>A0AAV4AWU4_9GAST</name>
<dbReference type="AlphaFoldDB" id="A0AAV4AWU4"/>
<dbReference type="Pfam" id="PF00884">
    <property type="entry name" value="Sulfatase"/>
    <property type="match status" value="1"/>
</dbReference>
<feature type="signal peptide" evidence="8">
    <location>
        <begin position="1"/>
        <end position="20"/>
    </location>
</feature>
<keyword evidence="3" id="KW-0479">Metal-binding</keyword>
<feature type="compositionally biased region" description="Polar residues" evidence="7">
    <location>
        <begin position="68"/>
        <end position="98"/>
    </location>
</feature>
<dbReference type="PANTHER" id="PTHR10342:SF274">
    <property type="entry name" value="ARYLSULFATASE B"/>
    <property type="match status" value="1"/>
</dbReference>
<dbReference type="CDD" id="cd16029">
    <property type="entry name" value="4-S"/>
    <property type="match status" value="1"/>
</dbReference>
<gene>
    <name evidence="10" type="ORF">PoB_003710900</name>
</gene>
<feature type="domain" description="Sulfatase N-terminal" evidence="9">
    <location>
        <begin position="106"/>
        <end position="415"/>
    </location>
</feature>
<dbReference type="SUPFAM" id="SSF53649">
    <property type="entry name" value="Alkaline phosphatase-like"/>
    <property type="match status" value="1"/>
</dbReference>
<keyword evidence="4" id="KW-0378">Hydrolase</keyword>
<dbReference type="EMBL" id="BLXT01004186">
    <property type="protein sequence ID" value="GFO10604.1"/>
    <property type="molecule type" value="Genomic_DNA"/>
</dbReference>
<accession>A0AAV4AWU4</accession>
<evidence type="ECO:0000259" key="9">
    <source>
        <dbReference type="Pfam" id="PF00884"/>
    </source>
</evidence>
<evidence type="ECO:0000313" key="11">
    <source>
        <dbReference type="Proteomes" id="UP000735302"/>
    </source>
</evidence>
<dbReference type="GO" id="GO:0046872">
    <property type="term" value="F:metal ion binding"/>
    <property type="evidence" value="ECO:0007669"/>
    <property type="project" value="UniProtKB-KW"/>
</dbReference>
<organism evidence="10 11">
    <name type="scientific">Plakobranchus ocellatus</name>
    <dbReference type="NCBI Taxonomy" id="259542"/>
    <lineage>
        <taxon>Eukaryota</taxon>
        <taxon>Metazoa</taxon>
        <taxon>Spiralia</taxon>
        <taxon>Lophotrochozoa</taxon>
        <taxon>Mollusca</taxon>
        <taxon>Gastropoda</taxon>
        <taxon>Heterobranchia</taxon>
        <taxon>Euthyneura</taxon>
        <taxon>Panpulmonata</taxon>
        <taxon>Sacoglossa</taxon>
        <taxon>Placobranchoidea</taxon>
        <taxon>Plakobranchidae</taxon>
        <taxon>Plakobranchus</taxon>
    </lineage>
</organism>
<sequence length="579" mass="64412">MNTPQVIALTFVAILIVCSAIFFPSSSVSEKDSQRPSTSAMTPTEGSTLSNDTVDNSTHSLEDKEESFSATSLTTEPEFSDATSSTTNKHAADSTTPSGAPPRTRPHIVLVIADDMGYHDIGYHGSFIQTPTMDQLAYEGVRLENYYVQPVCSPTRSQLLSGRYQIHTGIQHSVFFSEQPIGLPTDNPTLADQLQKSGYSTHLVGKWHVGYYRREYLPHNRGFNSFFGKLQGHGDHYKHTRSYKGKQYLDLWQEDEPIRNETGHYSTHLFTERAVRVVENHDANTPLFLMLAYQAPHAPLQVPQSYKDLYKTKVNKKRRAFAGMVTAMDEGIANLTRALKHQGLWNNTLFIFSTDNGGDPKAGGNNYPLRGGKRTLWEGGIRGVAFVTGGASLPISRGHVNKNLIHVSDWFPTLVAGVAGSRDNDTKPLDGVNQWPGLVRANAPAARNMILHNIDPLQKRRGRRLFSNKTFDTRKRAAIRVGDLKLITGVCGKGDWVAPPEKKSIKSKKANENLKKNLWLFNITADPNETDDISKARPADVRRLLDMLHSLDATSVPAYYPKKDPRANPALHGNVWGPW</sequence>
<keyword evidence="5" id="KW-0106">Calcium</keyword>
<comment type="similarity">
    <text evidence="2">Belongs to the sulfatase family.</text>
</comment>
<evidence type="ECO:0000256" key="6">
    <source>
        <dbReference type="ARBA" id="ARBA00023180"/>
    </source>
</evidence>
<keyword evidence="11" id="KW-1185">Reference proteome</keyword>